<sequence length="180" mass="21132">MFVKNSEYLRLRARVLLRSFHFSSCMSAAAIYACHRQYREAKTALGKLVPTVHEYQSDFYKQFHRQYHRLGIGISRLFSGQSVSRITQADGSRAILEPRISSSKVILQLHRDYFLSARTHYNMNFVLNLQYVFGPNTAPAQECSPTEYFEYRDVWSIQLQRMSDLKSISHYLQLVFVIYL</sequence>
<protein>
    <submittedName>
        <fullName evidence="2">Hypothetical_protein</fullName>
    </submittedName>
</protein>
<reference evidence="1" key="1">
    <citation type="submission" date="2023-06" db="EMBL/GenBank/DDBJ databases">
        <authorList>
            <person name="Kurt Z."/>
        </authorList>
    </citation>
    <scope>NUCLEOTIDE SEQUENCE</scope>
</reference>
<dbReference type="EMBL" id="CAXDID020000128">
    <property type="protein sequence ID" value="CAL6034377.1"/>
    <property type="molecule type" value="Genomic_DNA"/>
</dbReference>
<dbReference type="Proteomes" id="UP001642409">
    <property type="component" value="Unassembled WGS sequence"/>
</dbReference>
<name>A0AA86V6A6_9EUKA</name>
<dbReference type="PROSITE" id="PS51257">
    <property type="entry name" value="PROKAR_LIPOPROTEIN"/>
    <property type="match status" value="1"/>
</dbReference>
<gene>
    <name evidence="2" type="ORF">HINF_LOCUS35421</name>
    <name evidence="1" type="ORF">HINF_LOCUS65761</name>
</gene>
<accession>A0AA86V6A6</accession>
<comment type="caution">
    <text evidence="1">The sequence shown here is derived from an EMBL/GenBank/DDBJ whole genome shotgun (WGS) entry which is preliminary data.</text>
</comment>
<evidence type="ECO:0000313" key="1">
    <source>
        <dbReference type="EMBL" id="CAI9978116.1"/>
    </source>
</evidence>
<dbReference type="EMBL" id="CATOUU010001183">
    <property type="protein sequence ID" value="CAI9978116.1"/>
    <property type="molecule type" value="Genomic_DNA"/>
</dbReference>
<reference evidence="2 3" key="2">
    <citation type="submission" date="2024-07" db="EMBL/GenBank/DDBJ databases">
        <authorList>
            <person name="Akdeniz Z."/>
        </authorList>
    </citation>
    <scope>NUCLEOTIDE SEQUENCE [LARGE SCALE GENOMIC DNA]</scope>
</reference>
<proteinExistence type="predicted"/>
<dbReference type="AlphaFoldDB" id="A0AA86V6A6"/>
<keyword evidence="3" id="KW-1185">Reference proteome</keyword>
<evidence type="ECO:0000313" key="2">
    <source>
        <dbReference type="EMBL" id="CAL6034377.1"/>
    </source>
</evidence>
<evidence type="ECO:0000313" key="3">
    <source>
        <dbReference type="Proteomes" id="UP001642409"/>
    </source>
</evidence>
<organism evidence="1">
    <name type="scientific">Hexamita inflata</name>
    <dbReference type="NCBI Taxonomy" id="28002"/>
    <lineage>
        <taxon>Eukaryota</taxon>
        <taxon>Metamonada</taxon>
        <taxon>Diplomonadida</taxon>
        <taxon>Hexamitidae</taxon>
        <taxon>Hexamitinae</taxon>
        <taxon>Hexamita</taxon>
    </lineage>
</organism>